<dbReference type="PROSITE" id="PS00622">
    <property type="entry name" value="HTH_LUXR_1"/>
    <property type="match status" value="1"/>
</dbReference>
<comment type="caution">
    <text evidence="2">The sequence shown here is derived from an EMBL/GenBank/DDBJ whole genome shotgun (WGS) entry which is preliminary data.</text>
</comment>
<dbReference type="InterPro" id="IPR036388">
    <property type="entry name" value="WH-like_DNA-bd_sf"/>
</dbReference>
<keyword evidence="3" id="KW-1185">Reference proteome</keyword>
<dbReference type="PRINTS" id="PR00038">
    <property type="entry name" value="HTHLUXR"/>
</dbReference>
<keyword evidence="2" id="KW-0378">Hydrolase</keyword>
<dbReference type="InterPro" id="IPR050471">
    <property type="entry name" value="AB_hydrolase"/>
</dbReference>
<name>A0ABW6W7G6_9ACTN</name>
<dbReference type="InterPro" id="IPR000073">
    <property type="entry name" value="AB_hydrolase_1"/>
</dbReference>
<reference evidence="2 3" key="1">
    <citation type="submission" date="2024-10" db="EMBL/GenBank/DDBJ databases">
        <title>The Natural Products Discovery Center: Release of the First 8490 Sequenced Strains for Exploring Actinobacteria Biosynthetic Diversity.</title>
        <authorList>
            <person name="Kalkreuter E."/>
            <person name="Kautsar S.A."/>
            <person name="Yang D."/>
            <person name="Bader C.D."/>
            <person name="Teijaro C.N."/>
            <person name="Fluegel L."/>
            <person name="Davis C.M."/>
            <person name="Simpson J.R."/>
            <person name="Lauterbach L."/>
            <person name="Steele A.D."/>
            <person name="Gui C."/>
            <person name="Meng S."/>
            <person name="Li G."/>
            <person name="Viehrig K."/>
            <person name="Ye F."/>
            <person name="Su P."/>
            <person name="Kiefer A.F."/>
            <person name="Nichols A."/>
            <person name="Cepeda A.J."/>
            <person name="Yan W."/>
            <person name="Fan B."/>
            <person name="Jiang Y."/>
            <person name="Adhikari A."/>
            <person name="Zheng C.-J."/>
            <person name="Schuster L."/>
            <person name="Cowan T.M."/>
            <person name="Smanski M.J."/>
            <person name="Chevrette M.G."/>
            <person name="De Carvalho L.P.S."/>
            <person name="Shen B."/>
        </authorList>
    </citation>
    <scope>NUCLEOTIDE SEQUENCE [LARGE SCALE GENOMIC DNA]</scope>
    <source>
        <strain evidence="2 3">NPDC000087</strain>
    </source>
</reference>
<dbReference type="Gene3D" id="1.10.10.10">
    <property type="entry name" value="Winged helix-like DNA-binding domain superfamily/Winged helix DNA-binding domain"/>
    <property type="match status" value="1"/>
</dbReference>
<gene>
    <name evidence="2" type="ORF">ACFY35_00190</name>
</gene>
<dbReference type="InterPro" id="IPR016032">
    <property type="entry name" value="Sig_transdc_resp-reg_C-effctor"/>
</dbReference>
<dbReference type="PRINTS" id="PR00111">
    <property type="entry name" value="ABHYDROLASE"/>
</dbReference>
<evidence type="ECO:0000259" key="1">
    <source>
        <dbReference type="PROSITE" id="PS50043"/>
    </source>
</evidence>
<dbReference type="Pfam" id="PF00561">
    <property type="entry name" value="Abhydrolase_1"/>
    <property type="match status" value="1"/>
</dbReference>
<dbReference type="InterPro" id="IPR000792">
    <property type="entry name" value="Tscrpt_reg_LuxR_C"/>
</dbReference>
<organism evidence="2 3">
    <name type="scientific">Paractinoplanes globisporus</name>
    <dbReference type="NCBI Taxonomy" id="113565"/>
    <lineage>
        <taxon>Bacteria</taxon>
        <taxon>Bacillati</taxon>
        <taxon>Actinomycetota</taxon>
        <taxon>Actinomycetes</taxon>
        <taxon>Micromonosporales</taxon>
        <taxon>Micromonosporaceae</taxon>
        <taxon>Paractinoplanes</taxon>
    </lineage>
</organism>
<dbReference type="PANTHER" id="PTHR43433:SF5">
    <property type="entry name" value="AB HYDROLASE-1 DOMAIN-CONTAINING PROTEIN"/>
    <property type="match status" value="1"/>
</dbReference>
<dbReference type="SUPFAM" id="SSF53474">
    <property type="entry name" value="alpha/beta-Hydrolases"/>
    <property type="match status" value="1"/>
</dbReference>
<accession>A0ABW6W7G6</accession>
<dbReference type="Gene3D" id="3.40.50.1820">
    <property type="entry name" value="alpha/beta hydrolase"/>
    <property type="match status" value="1"/>
</dbReference>
<dbReference type="Proteomes" id="UP001602245">
    <property type="component" value="Unassembled WGS sequence"/>
</dbReference>
<dbReference type="RefSeq" id="WP_020515542.1">
    <property type="nucleotide sequence ID" value="NZ_JBIAZU010000001.1"/>
</dbReference>
<dbReference type="SUPFAM" id="SSF46894">
    <property type="entry name" value="C-terminal effector domain of the bipartite response regulators"/>
    <property type="match status" value="1"/>
</dbReference>
<sequence>MAQEVRFCRSPDGVRIAYAVHGSGPALLINSCWLSHLQYDWQSPVWRHFLDDLGRIATVIRYDERGHGLSDWQVDDFSLTARVGDLEAVVASAGFERFALLGMSQGGPVAIAYAAAHPERLTRLILFGAYAARRRSPEDDEMFEAFTSLIRVGWARPQSTFRRVFTNLLIPGADETQMQWVDALQRMSTSTENAYQFRVQRQNEDVTALLPQVTAPTLVLHALGDETVGFAEGRLIATTIPGASLVPLDSRNHILLAGEPAWPVFVRELAAFLAPDRDQAEPPDAELLNLADLTARELEILRLAAAGLDNGAIAGSLVLSVRTVERHLSNAYLKLGVSGRAGRAAAVAGLARRGLA</sequence>
<proteinExistence type="predicted"/>
<dbReference type="CDD" id="cd06170">
    <property type="entry name" value="LuxR_C_like"/>
    <property type="match status" value="1"/>
</dbReference>
<dbReference type="SMART" id="SM00421">
    <property type="entry name" value="HTH_LUXR"/>
    <property type="match status" value="1"/>
</dbReference>
<protein>
    <submittedName>
        <fullName evidence="2">Alpha/beta fold hydrolase</fullName>
    </submittedName>
</protein>
<evidence type="ECO:0000313" key="3">
    <source>
        <dbReference type="Proteomes" id="UP001602245"/>
    </source>
</evidence>
<feature type="domain" description="HTH luxR-type" evidence="1">
    <location>
        <begin position="286"/>
        <end position="354"/>
    </location>
</feature>
<dbReference type="PROSITE" id="PS50043">
    <property type="entry name" value="HTH_LUXR_2"/>
    <property type="match status" value="1"/>
</dbReference>
<dbReference type="PANTHER" id="PTHR43433">
    <property type="entry name" value="HYDROLASE, ALPHA/BETA FOLD FAMILY PROTEIN"/>
    <property type="match status" value="1"/>
</dbReference>
<dbReference type="EMBL" id="JBIAZU010000001">
    <property type="protein sequence ID" value="MFF5287822.1"/>
    <property type="molecule type" value="Genomic_DNA"/>
</dbReference>
<dbReference type="GO" id="GO:0016787">
    <property type="term" value="F:hydrolase activity"/>
    <property type="evidence" value="ECO:0007669"/>
    <property type="project" value="UniProtKB-KW"/>
</dbReference>
<dbReference type="InterPro" id="IPR029058">
    <property type="entry name" value="AB_hydrolase_fold"/>
</dbReference>
<dbReference type="Pfam" id="PF00196">
    <property type="entry name" value="GerE"/>
    <property type="match status" value="1"/>
</dbReference>
<evidence type="ECO:0000313" key="2">
    <source>
        <dbReference type="EMBL" id="MFF5287822.1"/>
    </source>
</evidence>